<comment type="caution">
    <text evidence="2">The sequence shown here is derived from an EMBL/GenBank/DDBJ whole genome shotgun (WGS) entry which is preliminary data.</text>
</comment>
<dbReference type="EMBL" id="SMAL01000010">
    <property type="protein sequence ID" value="TCT12949.1"/>
    <property type="molecule type" value="Genomic_DNA"/>
</dbReference>
<dbReference type="AlphaFoldDB" id="A0A4R3MGZ7"/>
<proteinExistence type="predicted"/>
<dbReference type="OrthoDB" id="2081657at2"/>
<keyword evidence="1" id="KW-1133">Transmembrane helix</keyword>
<reference evidence="2 3" key="1">
    <citation type="submission" date="2019-03" db="EMBL/GenBank/DDBJ databases">
        <title>Genomic Encyclopedia of Type Strains, Phase IV (KMG-IV): sequencing the most valuable type-strain genomes for metagenomic binning, comparative biology and taxonomic classification.</title>
        <authorList>
            <person name="Goeker M."/>
        </authorList>
    </citation>
    <scope>NUCLEOTIDE SEQUENCE [LARGE SCALE GENOMIC DNA]</scope>
    <source>
        <strain evidence="2 3">DSM 24629</strain>
    </source>
</reference>
<gene>
    <name evidence="2" type="ORF">EDC18_11023</name>
</gene>
<name>A0A4R3MGZ7_9FIRM</name>
<accession>A0A4R3MGZ7</accession>
<keyword evidence="1" id="KW-0472">Membrane</keyword>
<evidence type="ECO:0008006" key="4">
    <source>
        <dbReference type="Google" id="ProtNLM"/>
    </source>
</evidence>
<keyword evidence="1" id="KW-0812">Transmembrane</keyword>
<dbReference type="Proteomes" id="UP000294902">
    <property type="component" value="Unassembled WGS sequence"/>
</dbReference>
<organism evidence="2 3">
    <name type="scientific">Natranaerovirga pectinivora</name>
    <dbReference type="NCBI Taxonomy" id="682400"/>
    <lineage>
        <taxon>Bacteria</taxon>
        <taxon>Bacillati</taxon>
        <taxon>Bacillota</taxon>
        <taxon>Clostridia</taxon>
        <taxon>Lachnospirales</taxon>
        <taxon>Natranaerovirgaceae</taxon>
        <taxon>Natranaerovirga</taxon>
    </lineage>
</organism>
<sequence>MNWNKAQTILIVTLILLNLTLFYMNYKQEDKYTLSLSRQSEMQRILELNNIIVYDQLPQYNPLPRLKVREYSINETNLLNKFFNSSKEVSLTITANGRQYEKNNEKFVITTKGEDKGIIRYYQENNTKISMINESVVLDIAKDFVKKITLNQGKWKMSNIFRMDNNTYTVIFNEDYKGYPIFNSYVKLEINEFGIKDAEFRRIVPEGFVKPNHTIYPIDQVLYNFMYSNNLNNNELIRITNIDLGYETSKNINGEEIRQYIEPYYIIRLANGEEFFINAYSNTFE</sequence>
<dbReference type="RefSeq" id="WP_132253522.1">
    <property type="nucleotide sequence ID" value="NZ_SMAL01000010.1"/>
</dbReference>
<evidence type="ECO:0000256" key="1">
    <source>
        <dbReference type="SAM" id="Phobius"/>
    </source>
</evidence>
<feature type="transmembrane region" description="Helical" evidence="1">
    <location>
        <begin position="6"/>
        <end position="26"/>
    </location>
</feature>
<evidence type="ECO:0000313" key="2">
    <source>
        <dbReference type="EMBL" id="TCT12949.1"/>
    </source>
</evidence>
<protein>
    <recommendedName>
        <fullName evidence="4">Regulatory protein YycI of two-component signal transduction system YycFG</fullName>
    </recommendedName>
</protein>
<evidence type="ECO:0000313" key="3">
    <source>
        <dbReference type="Proteomes" id="UP000294902"/>
    </source>
</evidence>
<keyword evidence="3" id="KW-1185">Reference proteome</keyword>